<evidence type="ECO:0000259" key="2">
    <source>
        <dbReference type="Pfam" id="PF00171"/>
    </source>
</evidence>
<dbReference type="AlphaFoldDB" id="A0A8J3B7F7"/>
<accession>A0A8J3B7F7</accession>
<evidence type="ECO:0000313" key="4">
    <source>
        <dbReference type="Proteomes" id="UP000649739"/>
    </source>
</evidence>
<dbReference type="InterPro" id="IPR015590">
    <property type="entry name" value="Aldehyde_DH_dom"/>
</dbReference>
<keyword evidence="4" id="KW-1185">Reference proteome</keyword>
<dbReference type="InterPro" id="IPR016162">
    <property type="entry name" value="Ald_DH_N"/>
</dbReference>
<dbReference type="InterPro" id="IPR016163">
    <property type="entry name" value="Ald_DH_C"/>
</dbReference>
<keyword evidence="1" id="KW-0560">Oxidoreductase</keyword>
<dbReference type="SUPFAM" id="SSF53720">
    <property type="entry name" value="ALDH-like"/>
    <property type="match status" value="1"/>
</dbReference>
<proteinExistence type="predicted"/>
<comment type="caution">
    <text evidence="3">The sequence shown here is derived from an EMBL/GenBank/DDBJ whole genome shotgun (WGS) entry which is preliminary data.</text>
</comment>
<sequence length="432" mass="43855">MNPVSSTSPQRPDDVVVTVGEGDAAAAVRRARPAQRDWAAAEPAARAAALAGLADAVAASDLAALIVREVGKPVTEARAEVQRAAAILRYYAQQAYDPIGETYAGRLSFTVRRPRGVAGLITPWNFPLAIPVWKAAPALAFGNAVVLKPAPAATACALRLAELAADHLPAGLCAVVPGGADVGRVLVGTADAVSFTGSGPVGRWVAGAAAARGVPAQCEMGGLSATIVLPDANLGAAAADIAAAAMAFAGQKCTATKRVIAVGADLADALRAAVADLAVGDPADPATAVGPVIDENARRRVVAAGGRALDGAGWYVRPTVVTDPASRLHREEVFGPICTLTAAADADAAIALANATDYGLVTSLYTGDLDAALRYVDRCESGQVKVNMPTTGVDFHLPFGGERHSGYGGKEQGKAAAAFYTRSRTIQISGPQ</sequence>
<dbReference type="PANTHER" id="PTHR11699">
    <property type="entry name" value="ALDEHYDE DEHYDROGENASE-RELATED"/>
    <property type="match status" value="1"/>
</dbReference>
<dbReference type="EMBL" id="BMQB01000001">
    <property type="protein sequence ID" value="GGJ78373.1"/>
    <property type="molecule type" value="Genomic_DNA"/>
</dbReference>
<dbReference type="RefSeq" id="WP_189168377.1">
    <property type="nucleotide sequence ID" value="NZ_BMQB01000001.1"/>
</dbReference>
<dbReference type="InterPro" id="IPR016161">
    <property type="entry name" value="Ald_DH/histidinol_DH"/>
</dbReference>
<organism evidence="3 4">
    <name type="scientific">Pilimelia anulata</name>
    <dbReference type="NCBI Taxonomy" id="53371"/>
    <lineage>
        <taxon>Bacteria</taxon>
        <taxon>Bacillati</taxon>
        <taxon>Actinomycetota</taxon>
        <taxon>Actinomycetes</taxon>
        <taxon>Micromonosporales</taxon>
        <taxon>Micromonosporaceae</taxon>
        <taxon>Pilimelia</taxon>
    </lineage>
</organism>
<gene>
    <name evidence="3" type="primary">xylA</name>
    <name evidence="3" type="ORF">GCM10010123_05430</name>
</gene>
<dbReference type="Proteomes" id="UP000649739">
    <property type="component" value="Unassembled WGS sequence"/>
</dbReference>
<feature type="domain" description="Aldehyde dehydrogenase" evidence="2">
    <location>
        <begin position="20"/>
        <end position="426"/>
    </location>
</feature>
<dbReference type="Pfam" id="PF00171">
    <property type="entry name" value="Aldedh"/>
    <property type="match status" value="1"/>
</dbReference>
<dbReference type="GO" id="GO:0016620">
    <property type="term" value="F:oxidoreductase activity, acting on the aldehyde or oxo group of donors, NAD or NADP as acceptor"/>
    <property type="evidence" value="ECO:0007669"/>
    <property type="project" value="InterPro"/>
</dbReference>
<reference evidence="3" key="2">
    <citation type="submission" date="2020-09" db="EMBL/GenBank/DDBJ databases">
        <authorList>
            <person name="Sun Q."/>
            <person name="Ohkuma M."/>
        </authorList>
    </citation>
    <scope>NUCLEOTIDE SEQUENCE</scope>
    <source>
        <strain evidence="3">JCM 3090</strain>
    </source>
</reference>
<name>A0A8J3B7F7_9ACTN</name>
<protein>
    <submittedName>
        <fullName evidence="3">Aldehyde dehydrogenase</fullName>
    </submittedName>
</protein>
<evidence type="ECO:0000256" key="1">
    <source>
        <dbReference type="ARBA" id="ARBA00023002"/>
    </source>
</evidence>
<dbReference type="Gene3D" id="3.40.605.10">
    <property type="entry name" value="Aldehyde Dehydrogenase, Chain A, domain 1"/>
    <property type="match status" value="1"/>
</dbReference>
<reference evidence="3" key="1">
    <citation type="journal article" date="2014" name="Int. J. Syst. Evol. Microbiol.">
        <title>Complete genome sequence of Corynebacterium casei LMG S-19264T (=DSM 44701T), isolated from a smear-ripened cheese.</title>
        <authorList>
            <consortium name="US DOE Joint Genome Institute (JGI-PGF)"/>
            <person name="Walter F."/>
            <person name="Albersmeier A."/>
            <person name="Kalinowski J."/>
            <person name="Ruckert C."/>
        </authorList>
    </citation>
    <scope>NUCLEOTIDE SEQUENCE</scope>
    <source>
        <strain evidence="3">JCM 3090</strain>
    </source>
</reference>
<evidence type="ECO:0000313" key="3">
    <source>
        <dbReference type="EMBL" id="GGJ78373.1"/>
    </source>
</evidence>
<dbReference type="Gene3D" id="3.40.309.10">
    <property type="entry name" value="Aldehyde Dehydrogenase, Chain A, domain 2"/>
    <property type="match status" value="1"/>
</dbReference>